<sequence>MNLSMQVRLSVAVVAAVSTLTVAPSALAAPPSANCTQYAFDGEFIARGDGIDHRWTVTFTSTGLVPGGPARVKFDDGGIVNGTITDGEINRHVIDFRIKWNNKPDNIWNFSGILGPDGLVRHGTQLLSGALPRSGSYWESLRPLDCIAFSAPEPPNSRIDPHAPIGPADLPR</sequence>
<organism evidence="3 4">
    <name type="scientific">Antrihabitans stalagmiti</name>
    <dbReference type="NCBI Taxonomy" id="2799499"/>
    <lineage>
        <taxon>Bacteria</taxon>
        <taxon>Bacillati</taxon>
        <taxon>Actinomycetota</taxon>
        <taxon>Actinomycetes</taxon>
        <taxon>Mycobacteriales</taxon>
        <taxon>Nocardiaceae</taxon>
        <taxon>Antrihabitans</taxon>
    </lineage>
</organism>
<name>A0A934NWY5_9NOCA</name>
<keyword evidence="4" id="KW-1185">Reference proteome</keyword>
<evidence type="ECO:0000313" key="4">
    <source>
        <dbReference type="Proteomes" id="UP000655868"/>
    </source>
</evidence>
<protein>
    <submittedName>
        <fullName evidence="3">Uncharacterized protein</fullName>
    </submittedName>
</protein>
<dbReference type="EMBL" id="JAEMNV010000013">
    <property type="protein sequence ID" value="MBJ8342680.1"/>
    <property type="molecule type" value="Genomic_DNA"/>
</dbReference>
<evidence type="ECO:0000256" key="2">
    <source>
        <dbReference type="SAM" id="SignalP"/>
    </source>
</evidence>
<comment type="caution">
    <text evidence="3">The sequence shown here is derived from an EMBL/GenBank/DDBJ whole genome shotgun (WGS) entry which is preliminary data.</text>
</comment>
<feature type="region of interest" description="Disordered" evidence="1">
    <location>
        <begin position="152"/>
        <end position="172"/>
    </location>
</feature>
<gene>
    <name evidence="3" type="ORF">JGU71_27700</name>
</gene>
<feature type="chain" id="PRO_5037412485" evidence="2">
    <location>
        <begin position="29"/>
        <end position="172"/>
    </location>
</feature>
<reference evidence="3" key="1">
    <citation type="submission" date="2020-12" db="EMBL/GenBank/DDBJ databases">
        <title>Antrihabitans popcorni sp. nov. and Antrihabitans auranticaus sp. nov., isolated from a larva cave.</title>
        <authorList>
            <person name="Lee S.D."/>
            <person name="Kim I.S."/>
        </authorList>
    </citation>
    <scope>NUCLEOTIDE SEQUENCE</scope>
    <source>
        <strain evidence="3">YC3-6</strain>
    </source>
</reference>
<accession>A0A934NWY5</accession>
<dbReference type="RefSeq" id="WP_199708377.1">
    <property type="nucleotide sequence ID" value="NZ_JAEMNV010000013.1"/>
</dbReference>
<feature type="signal peptide" evidence="2">
    <location>
        <begin position="1"/>
        <end position="28"/>
    </location>
</feature>
<evidence type="ECO:0000313" key="3">
    <source>
        <dbReference type="EMBL" id="MBJ8342680.1"/>
    </source>
</evidence>
<proteinExistence type="predicted"/>
<dbReference type="Proteomes" id="UP000655868">
    <property type="component" value="Unassembled WGS sequence"/>
</dbReference>
<keyword evidence="2" id="KW-0732">Signal</keyword>
<evidence type="ECO:0000256" key="1">
    <source>
        <dbReference type="SAM" id="MobiDB-lite"/>
    </source>
</evidence>
<dbReference type="AlphaFoldDB" id="A0A934NWY5"/>